<organism evidence="4">
    <name type="scientific">marine sediment metagenome</name>
    <dbReference type="NCBI Taxonomy" id="412755"/>
    <lineage>
        <taxon>unclassified sequences</taxon>
        <taxon>metagenomes</taxon>
        <taxon>ecological metagenomes</taxon>
    </lineage>
</organism>
<dbReference type="Pfam" id="PF13416">
    <property type="entry name" value="SBP_bac_8"/>
    <property type="match status" value="1"/>
</dbReference>
<evidence type="ECO:0000256" key="3">
    <source>
        <dbReference type="ARBA" id="ARBA00022729"/>
    </source>
</evidence>
<reference evidence="4" key="1">
    <citation type="journal article" date="2014" name="Front. Microbiol.">
        <title>High frequency of phylogenetically diverse reductive dehalogenase-homologous genes in deep subseafloor sedimentary metagenomes.</title>
        <authorList>
            <person name="Kawai M."/>
            <person name="Futagami T."/>
            <person name="Toyoda A."/>
            <person name="Takaki Y."/>
            <person name="Nishi S."/>
            <person name="Hori S."/>
            <person name="Arai W."/>
            <person name="Tsubouchi T."/>
            <person name="Morono Y."/>
            <person name="Uchiyama I."/>
            <person name="Ito T."/>
            <person name="Fujiyama A."/>
            <person name="Inagaki F."/>
            <person name="Takami H."/>
        </authorList>
    </citation>
    <scope>NUCLEOTIDE SEQUENCE</scope>
    <source>
        <strain evidence="4">Expedition CK06-06</strain>
    </source>
</reference>
<keyword evidence="2" id="KW-0813">Transport</keyword>
<gene>
    <name evidence="4" type="ORF">S01H1_71539</name>
</gene>
<protein>
    <recommendedName>
        <fullName evidence="5">Extracellular solute-binding protein</fullName>
    </recommendedName>
</protein>
<evidence type="ECO:0000256" key="1">
    <source>
        <dbReference type="ARBA" id="ARBA00004196"/>
    </source>
</evidence>
<evidence type="ECO:0000313" key="4">
    <source>
        <dbReference type="EMBL" id="GAG28822.1"/>
    </source>
</evidence>
<accession>X0X037</accession>
<proteinExistence type="predicted"/>
<feature type="non-terminal residue" evidence="4">
    <location>
        <position position="1"/>
    </location>
</feature>
<dbReference type="SUPFAM" id="SSF53850">
    <property type="entry name" value="Periplasmic binding protein-like II"/>
    <property type="match status" value="1"/>
</dbReference>
<dbReference type="PANTHER" id="PTHR43649">
    <property type="entry name" value="ARABINOSE-BINDING PROTEIN-RELATED"/>
    <property type="match status" value="1"/>
</dbReference>
<evidence type="ECO:0000256" key="2">
    <source>
        <dbReference type="ARBA" id="ARBA00022448"/>
    </source>
</evidence>
<dbReference type="EMBL" id="BARS01047641">
    <property type="protein sequence ID" value="GAG28822.1"/>
    <property type="molecule type" value="Genomic_DNA"/>
</dbReference>
<name>X0X037_9ZZZZ</name>
<dbReference type="GO" id="GO:0030313">
    <property type="term" value="C:cell envelope"/>
    <property type="evidence" value="ECO:0007669"/>
    <property type="project" value="UniProtKB-SubCell"/>
</dbReference>
<comment type="subcellular location">
    <subcellularLocation>
        <location evidence="1">Cell envelope</location>
    </subcellularLocation>
</comment>
<dbReference type="InterPro" id="IPR050490">
    <property type="entry name" value="Bact_solute-bd_prot1"/>
</dbReference>
<dbReference type="AlphaFoldDB" id="X0X037"/>
<dbReference type="Gene3D" id="3.40.190.10">
    <property type="entry name" value="Periplasmic binding protein-like II"/>
    <property type="match status" value="2"/>
</dbReference>
<comment type="caution">
    <text evidence="4">The sequence shown here is derived from an EMBL/GenBank/DDBJ whole genome shotgun (WGS) entry which is preliminary data.</text>
</comment>
<sequence length="244" mass="26486">AEVACAAARQPFSDARGEGVIVGYEYPIDARRFVTFVLNRGGALLNEDSSAYAFGGAEGLDTLVFLKDLTERGCASRVAVRGDDQADFTAGRVLFTIAPVHHLPRYRVGVEEGAGFGWGIAPPPHHSDLDAPTMLIYGPSYAIFQSSPERQLAAWLFVQWMNEPEQQAWWATGTSYYPTRPAASDLMEAYFVENTHYEQALELAALDFASEPAVAGYDLCRVAIEQMLTAVLTGGDPQTALDAA</sequence>
<dbReference type="InterPro" id="IPR006059">
    <property type="entry name" value="SBP"/>
</dbReference>
<feature type="non-terminal residue" evidence="4">
    <location>
        <position position="244"/>
    </location>
</feature>
<dbReference type="PANTHER" id="PTHR43649:SF31">
    <property type="entry name" value="SN-GLYCEROL-3-PHOSPHATE-BINDING PERIPLASMIC PROTEIN UGPB"/>
    <property type="match status" value="1"/>
</dbReference>
<evidence type="ECO:0008006" key="5">
    <source>
        <dbReference type="Google" id="ProtNLM"/>
    </source>
</evidence>
<keyword evidence="3" id="KW-0732">Signal</keyword>